<name>A0A644WDX8_9ZZZZ</name>
<gene>
    <name evidence="1" type="ORF">SDC9_46973</name>
</gene>
<protein>
    <submittedName>
        <fullName evidence="1">Uncharacterized protein</fullName>
    </submittedName>
</protein>
<reference evidence="1" key="1">
    <citation type="submission" date="2019-08" db="EMBL/GenBank/DDBJ databases">
        <authorList>
            <person name="Kucharzyk K."/>
            <person name="Murdoch R.W."/>
            <person name="Higgins S."/>
            <person name="Loffler F."/>
        </authorList>
    </citation>
    <scope>NUCLEOTIDE SEQUENCE</scope>
</reference>
<evidence type="ECO:0000313" key="1">
    <source>
        <dbReference type="EMBL" id="MPM00743.1"/>
    </source>
</evidence>
<organism evidence="1">
    <name type="scientific">bioreactor metagenome</name>
    <dbReference type="NCBI Taxonomy" id="1076179"/>
    <lineage>
        <taxon>unclassified sequences</taxon>
        <taxon>metagenomes</taxon>
        <taxon>ecological metagenomes</taxon>
    </lineage>
</organism>
<dbReference type="EMBL" id="VSSQ01000749">
    <property type="protein sequence ID" value="MPM00743.1"/>
    <property type="molecule type" value="Genomic_DNA"/>
</dbReference>
<comment type="caution">
    <text evidence="1">The sequence shown here is derived from an EMBL/GenBank/DDBJ whole genome shotgun (WGS) entry which is preliminary data.</text>
</comment>
<proteinExistence type="predicted"/>
<sequence>MNQGQERFCRHIEQYNEGYTYVGETLILCPVYEIGINVLERTESKLPYIYEIVLKLVNTGINKVTDLCHWLGLEEGILSEIISDMAATLMLVDVSQACITLTPKGKQALGSLKLIEMQKSQLNEIYVNVISGFVMEDPPARLMPSPPPKPYMFLDRQHNLNLSFLNDHFETLANIHQGKKRSDLEYYSKTLFRLLSITYQELHYEAMSAQIYVHNGTKNIIVHFPYNRDFDYPSVVYQQIQAKTNGAAWLFERDTNNKRLLPAPIWQTGSFAQSLANLVEQYHSFQSGEATEMMYVSAYCSNRMLLSGEIDDLLFSLDTYKTKLLIIMSSHILRYLTDDTLIDNWIPILGNLRICIYYSQPENEREKGQLDTATENLFRKIPESKKNFISIREVDDRFDRTVIIANPGFVIGSRFEYIPCFTGDFLLKEVSCISFDPSYISKWSDLISKYIE</sequence>
<dbReference type="AlphaFoldDB" id="A0A644WDX8"/>
<accession>A0A644WDX8</accession>